<dbReference type="InterPro" id="IPR007890">
    <property type="entry name" value="CHASE2"/>
</dbReference>
<dbReference type="Pfam" id="PF05226">
    <property type="entry name" value="CHASE2"/>
    <property type="match status" value="1"/>
</dbReference>
<sequence length="228" mass="25679">YIGGAVSALAVMVCLYIFPIVTQYFEYKITDLKYSFRSYLDNDPDMNSSIVMVNLDDYSKIESGKPFWPYTYYAATIDKISSGDPTSIGIDIIFTNSVDTSGWSVFVSTLEESFLAINPYLVKYGDLKEPLDLKNHQDIFAELSMDGLSAAYPGYAKHVIDIMYKSQQVVMDNSLGIGFVNIEPDQDGVLRRLPIVSEVNGMLAPHFILRLLCEHIQYDLNKMELASK</sequence>
<keyword evidence="1" id="KW-0472">Membrane</keyword>
<evidence type="ECO:0000259" key="2">
    <source>
        <dbReference type="Pfam" id="PF05226"/>
    </source>
</evidence>
<reference evidence="3" key="1">
    <citation type="submission" date="2018-05" db="EMBL/GenBank/DDBJ databases">
        <authorList>
            <person name="Lanie J.A."/>
            <person name="Ng W.-L."/>
            <person name="Kazmierczak K.M."/>
            <person name="Andrzejewski T.M."/>
            <person name="Davidsen T.M."/>
            <person name="Wayne K.J."/>
            <person name="Tettelin H."/>
            <person name="Glass J.I."/>
            <person name="Rusch D."/>
            <person name="Podicherti R."/>
            <person name="Tsui H.-C.T."/>
            <person name="Winkler M.E."/>
        </authorList>
    </citation>
    <scope>NUCLEOTIDE SEQUENCE</scope>
</reference>
<dbReference type="EMBL" id="UINC01229864">
    <property type="protein sequence ID" value="SVE61757.1"/>
    <property type="molecule type" value="Genomic_DNA"/>
</dbReference>
<evidence type="ECO:0000256" key="1">
    <source>
        <dbReference type="SAM" id="Phobius"/>
    </source>
</evidence>
<proteinExistence type="predicted"/>
<organism evidence="3">
    <name type="scientific">marine metagenome</name>
    <dbReference type="NCBI Taxonomy" id="408172"/>
    <lineage>
        <taxon>unclassified sequences</taxon>
        <taxon>metagenomes</taxon>
        <taxon>ecological metagenomes</taxon>
    </lineage>
</organism>
<feature type="domain" description="CHASE2" evidence="2">
    <location>
        <begin position="10"/>
        <end position="213"/>
    </location>
</feature>
<protein>
    <recommendedName>
        <fullName evidence="2">CHASE2 domain-containing protein</fullName>
    </recommendedName>
</protein>
<keyword evidence="1" id="KW-0812">Transmembrane</keyword>
<evidence type="ECO:0000313" key="3">
    <source>
        <dbReference type="EMBL" id="SVE61757.1"/>
    </source>
</evidence>
<feature type="non-terminal residue" evidence="3">
    <location>
        <position position="228"/>
    </location>
</feature>
<feature type="transmembrane region" description="Helical" evidence="1">
    <location>
        <begin position="6"/>
        <end position="27"/>
    </location>
</feature>
<name>A0A383EXZ9_9ZZZZ</name>
<accession>A0A383EXZ9</accession>
<dbReference type="AlphaFoldDB" id="A0A383EXZ9"/>
<gene>
    <name evidence="3" type="ORF">METZ01_LOCUS514611</name>
</gene>
<feature type="non-terminal residue" evidence="3">
    <location>
        <position position="1"/>
    </location>
</feature>
<keyword evidence="1" id="KW-1133">Transmembrane helix</keyword>